<evidence type="ECO:0000313" key="2">
    <source>
        <dbReference type="Proteomes" id="UP001600165"/>
    </source>
</evidence>
<sequence length="158" mass="17235">MAINQLDFESSLENDLDESAIAPNYVDIIETVISSLEQDQSAMVSHTDEGHLWKFTYGSVEVYVQLSGTTDDDTLTVWATVLKLPVPEEAKLMRRLLEMNCGGTFEACFGILGNDVVVLASRILEDISAAEISRLMTIVATIADDNDDPLKGEFGSAS</sequence>
<dbReference type="SUPFAM" id="SSF69635">
    <property type="entry name" value="Type III secretory system chaperone-like"/>
    <property type="match status" value="1"/>
</dbReference>
<comment type="caution">
    <text evidence="1">The sequence shown here is derived from an EMBL/GenBank/DDBJ whole genome shotgun (WGS) entry which is preliminary data.</text>
</comment>
<name>A0ABW6IBE8_9CYAN</name>
<dbReference type="Pfam" id="PF10722">
    <property type="entry name" value="YbjN"/>
    <property type="match status" value="1"/>
</dbReference>
<evidence type="ECO:0000313" key="1">
    <source>
        <dbReference type="EMBL" id="MFE4105030.1"/>
    </source>
</evidence>
<protein>
    <submittedName>
        <fullName evidence="1">YbjN domain-containing protein</fullName>
    </submittedName>
</protein>
<proteinExistence type="predicted"/>
<reference evidence="1 2" key="1">
    <citation type="submission" date="2024-10" db="EMBL/GenBank/DDBJ databases">
        <authorList>
            <person name="Ratan Roy A."/>
            <person name="Morales Sandoval P.H."/>
            <person name="De Los Santos Villalobos S."/>
            <person name="Chakraborty S."/>
            <person name="Mukherjee J."/>
        </authorList>
    </citation>
    <scope>NUCLEOTIDE SEQUENCE [LARGE SCALE GENOMIC DNA]</scope>
    <source>
        <strain evidence="1 2">S1</strain>
    </source>
</reference>
<dbReference type="InterPro" id="IPR019660">
    <property type="entry name" value="Put_sensory_transdc_reg_YbjN"/>
</dbReference>
<dbReference type="Proteomes" id="UP001600165">
    <property type="component" value="Unassembled WGS sequence"/>
</dbReference>
<gene>
    <name evidence="1" type="ORF">ACFVKH_01990</name>
</gene>
<organism evidence="1 2">
    <name type="scientific">Almyronema epifaneia S1</name>
    <dbReference type="NCBI Taxonomy" id="2991925"/>
    <lineage>
        <taxon>Bacteria</taxon>
        <taxon>Bacillati</taxon>
        <taxon>Cyanobacteriota</taxon>
        <taxon>Cyanophyceae</taxon>
        <taxon>Nodosilineales</taxon>
        <taxon>Nodosilineaceae</taxon>
        <taxon>Almyronema</taxon>
        <taxon>Almyronema epifaneia</taxon>
    </lineage>
</organism>
<dbReference type="Gene3D" id="3.30.1460.10">
    <property type="match status" value="1"/>
</dbReference>
<dbReference type="EMBL" id="JBHZOL010000011">
    <property type="protein sequence ID" value="MFE4105030.1"/>
    <property type="molecule type" value="Genomic_DNA"/>
</dbReference>
<keyword evidence="2" id="KW-1185">Reference proteome</keyword>
<dbReference type="RefSeq" id="WP_377960921.1">
    <property type="nucleotide sequence ID" value="NZ_JBHZOL010000011.1"/>
</dbReference>
<dbReference type="CDD" id="cd17036">
    <property type="entry name" value="T3SC_YbjN-like_1"/>
    <property type="match status" value="1"/>
</dbReference>
<accession>A0ABW6IBE8</accession>